<evidence type="ECO:0000256" key="2">
    <source>
        <dbReference type="SAM" id="MobiDB-lite"/>
    </source>
</evidence>
<feature type="domain" description="HTH araC/xylS-type" evidence="3">
    <location>
        <begin position="96"/>
        <end position="147"/>
    </location>
</feature>
<keyword evidence="5" id="KW-1185">Reference proteome</keyword>
<dbReference type="InterPro" id="IPR004026">
    <property type="entry name" value="Ada_DNA_repair_Zn-bd"/>
</dbReference>
<accession>A0A384J500</accession>
<dbReference type="GO" id="GO:0008168">
    <property type="term" value="F:methyltransferase activity"/>
    <property type="evidence" value="ECO:0007669"/>
    <property type="project" value="InterPro"/>
</dbReference>
<dbReference type="InterPro" id="IPR018060">
    <property type="entry name" value="HTH_AraC"/>
</dbReference>
<reference evidence="4 5" key="2">
    <citation type="journal article" date="2012" name="Eukaryot. Cell">
        <title>Genome update of Botrytis cinerea strains B05.10 and T4.</title>
        <authorList>
            <person name="Staats M."/>
            <person name="van Kan J.A."/>
        </authorList>
    </citation>
    <scope>NUCLEOTIDE SEQUENCE [LARGE SCALE GENOMIC DNA]</scope>
    <source>
        <strain evidence="4 5">B05.10</strain>
    </source>
</reference>
<reference evidence="4 5" key="1">
    <citation type="journal article" date="2011" name="PLoS Genet.">
        <title>Genomic analysis of the necrotrophic fungal pathogens Sclerotinia sclerotiorum and Botrytis cinerea.</title>
        <authorList>
            <person name="Amselem J."/>
            <person name="Cuomo C.A."/>
            <person name="van Kan J.A."/>
            <person name="Viaud M."/>
            <person name="Benito E.P."/>
            <person name="Couloux A."/>
            <person name="Coutinho P.M."/>
            <person name="de Vries R.P."/>
            <person name="Dyer P.S."/>
            <person name="Fillinger S."/>
            <person name="Fournier E."/>
            <person name="Gout L."/>
            <person name="Hahn M."/>
            <person name="Kohn L."/>
            <person name="Lapalu N."/>
            <person name="Plummer K.M."/>
            <person name="Pradier J.M."/>
            <person name="Quevillon E."/>
            <person name="Sharon A."/>
            <person name="Simon A."/>
            <person name="ten Have A."/>
            <person name="Tudzynski B."/>
            <person name="Tudzynski P."/>
            <person name="Wincker P."/>
            <person name="Andrew M."/>
            <person name="Anthouard V."/>
            <person name="Beever R.E."/>
            <person name="Beffa R."/>
            <person name="Benoit I."/>
            <person name="Bouzid O."/>
            <person name="Brault B."/>
            <person name="Chen Z."/>
            <person name="Choquer M."/>
            <person name="Collemare J."/>
            <person name="Cotton P."/>
            <person name="Danchin E.G."/>
            <person name="Da Silva C."/>
            <person name="Gautier A."/>
            <person name="Giraud C."/>
            <person name="Giraud T."/>
            <person name="Gonzalez C."/>
            <person name="Grossetete S."/>
            <person name="Guldener U."/>
            <person name="Henrissat B."/>
            <person name="Howlett B.J."/>
            <person name="Kodira C."/>
            <person name="Kretschmer M."/>
            <person name="Lappartient A."/>
            <person name="Leroch M."/>
            <person name="Levis C."/>
            <person name="Mauceli E."/>
            <person name="Neuveglise C."/>
            <person name="Oeser B."/>
            <person name="Pearson M."/>
            <person name="Poulain J."/>
            <person name="Poussereau N."/>
            <person name="Quesneville H."/>
            <person name="Rascle C."/>
            <person name="Schumacher J."/>
            <person name="Segurens B."/>
            <person name="Sexton A."/>
            <person name="Silva E."/>
            <person name="Sirven C."/>
            <person name="Soanes D.M."/>
            <person name="Talbot N.J."/>
            <person name="Templeton M."/>
            <person name="Yandava C."/>
            <person name="Yarden O."/>
            <person name="Zeng Q."/>
            <person name="Rollins J.A."/>
            <person name="Lebrun M.H."/>
            <person name="Dickman M."/>
        </authorList>
    </citation>
    <scope>NUCLEOTIDE SEQUENCE [LARGE SCALE GENOMIC DNA]</scope>
    <source>
        <strain evidence="4 5">B05.10</strain>
    </source>
</reference>
<dbReference type="GO" id="GO:0006281">
    <property type="term" value="P:DNA repair"/>
    <property type="evidence" value="ECO:0007669"/>
    <property type="project" value="InterPro"/>
</dbReference>
<gene>
    <name evidence="4" type="ORF">BCIN_01g03560</name>
</gene>
<keyword evidence="1" id="KW-0010">Activator</keyword>
<sequence length="246" mass="27777">MQSQTPSSVSPYPPQSSHSRWLALTHRTPAFHSSFFYGVKSTKIYCRPTCSARLARRANVVFYDTEDQARRDGYRPCKRCRPDDTTFVGKGQEVVTNVIALLRVRRDDSSMKGGLKELAKEARITPSYLCRVFKKTMGVTIGEYMKEFENDASEGETESSVQPPSKADTGVMDVGTKIMMTAKTARFSEAPTEHIEGGPAEENVRSDEDALDLDFDFKEWFWAEYSLSDSIYVRAIEEYSILPMTA</sequence>
<evidence type="ECO:0000256" key="1">
    <source>
        <dbReference type="ARBA" id="ARBA00023159"/>
    </source>
</evidence>
<evidence type="ECO:0000259" key="3">
    <source>
        <dbReference type="PROSITE" id="PS01124"/>
    </source>
</evidence>
<dbReference type="Pfam" id="PF02805">
    <property type="entry name" value="Ada_Zn_binding"/>
    <property type="match status" value="1"/>
</dbReference>
<dbReference type="GO" id="GO:0043565">
    <property type="term" value="F:sequence-specific DNA binding"/>
    <property type="evidence" value="ECO:0007669"/>
    <property type="project" value="InterPro"/>
</dbReference>
<dbReference type="OrthoDB" id="2447880at2759"/>
<reference evidence="4 5" key="3">
    <citation type="journal article" date="2017" name="Mol. Plant Pathol.">
        <title>A gapless genome sequence of the fungus Botrytis cinerea.</title>
        <authorList>
            <person name="Van Kan J.A."/>
            <person name="Stassen J.H."/>
            <person name="Mosbach A."/>
            <person name="Van Der Lee T.A."/>
            <person name="Faino L."/>
            <person name="Farmer A.D."/>
            <person name="Papasotiriou D.G."/>
            <person name="Zhou S."/>
            <person name="Seidl M.F."/>
            <person name="Cottam E."/>
            <person name="Edel D."/>
            <person name="Hahn M."/>
            <person name="Schwartz D.C."/>
            <person name="Dietrich R.A."/>
            <person name="Widdison S."/>
            <person name="Scalliet G."/>
        </authorList>
    </citation>
    <scope>NUCLEOTIDE SEQUENCE [LARGE SCALE GENOMIC DNA]</scope>
    <source>
        <strain evidence="4 5">B05.10</strain>
    </source>
</reference>
<evidence type="ECO:0000313" key="5">
    <source>
        <dbReference type="Proteomes" id="UP000001798"/>
    </source>
</evidence>
<dbReference type="GO" id="GO:0003700">
    <property type="term" value="F:DNA-binding transcription factor activity"/>
    <property type="evidence" value="ECO:0007669"/>
    <property type="project" value="InterPro"/>
</dbReference>
<dbReference type="KEGG" id="bfu:BCIN_01g03560"/>
<dbReference type="PROSITE" id="PS01124">
    <property type="entry name" value="HTH_ARAC_FAMILY_2"/>
    <property type="match status" value="1"/>
</dbReference>
<dbReference type="SUPFAM" id="SSF57884">
    <property type="entry name" value="Ada DNA repair protein, N-terminal domain (N-Ada 10)"/>
    <property type="match status" value="1"/>
</dbReference>
<name>A0A384J500_BOTFB</name>
<dbReference type="InterPro" id="IPR035451">
    <property type="entry name" value="Ada-like_dom_sf"/>
</dbReference>
<evidence type="ECO:0000313" key="4">
    <source>
        <dbReference type="EMBL" id="ATZ45602.1"/>
    </source>
</evidence>
<organism evidence="4 5">
    <name type="scientific">Botryotinia fuckeliana (strain B05.10)</name>
    <name type="common">Noble rot fungus</name>
    <name type="synonym">Botrytis cinerea</name>
    <dbReference type="NCBI Taxonomy" id="332648"/>
    <lineage>
        <taxon>Eukaryota</taxon>
        <taxon>Fungi</taxon>
        <taxon>Dikarya</taxon>
        <taxon>Ascomycota</taxon>
        <taxon>Pezizomycotina</taxon>
        <taxon>Leotiomycetes</taxon>
        <taxon>Helotiales</taxon>
        <taxon>Sclerotiniaceae</taxon>
        <taxon>Botrytis</taxon>
    </lineage>
</organism>
<dbReference type="AlphaFoldDB" id="A0A384J500"/>
<dbReference type="Proteomes" id="UP000001798">
    <property type="component" value="Chromosome 1"/>
</dbReference>
<feature type="region of interest" description="Disordered" evidence="2">
    <location>
        <begin position="150"/>
        <end position="170"/>
    </location>
</feature>
<proteinExistence type="predicted"/>
<dbReference type="Gene3D" id="3.40.10.10">
    <property type="entry name" value="DNA Methylphosphotriester Repair Domain"/>
    <property type="match status" value="1"/>
</dbReference>
<protein>
    <recommendedName>
        <fullName evidence="3">HTH araC/xylS-type domain-containing protein</fullName>
    </recommendedName>
</protein>
<dbReference type="Gene3D" id="1.10.10.60">
    <property type="entry name" value="Homeodomain-like"/>
    <property type="match status" value="1"/>
</dbReference>
<dbReference type="GO" id="GO:0008270">
    <property type="term" value="F:zinc ion binding"/>
    <property type="evidence" value="ECO:0007669"/>
    <property type="project" value="InterPro"/>
</dbReference>
<dbReference type="EMBL" id="CP009805">
    <property type="protein sequence ID" value="ATZ45602.1"/>
    <property type="molecule type" value="Genomic_DNA"/>
</dbReference>
<dbReference type="VEuPathDB" id="FungiDB:Bcin01g03560"/>
<dbReference type="GeneID" id="5431486"/>
<dbReference type="RefSeq" id="XP_024546166.1">
    <property type="nucleotide sequence ID" value="XM_024690398.1"/>
</dbReference>